<reference evidence="1 2" key="1">
    <citation type="journal article" date="2022" name="Front. Microbiol.">
        <title>Identification and characterization of a novel class of self-sufficient cytochrome P450 hydroxylase involved in cyclohexanecarboxylate degradation in Paraburkholderia terrae strain KU-64.</title>
        <authorList>
            <person name="Yamamoto T."/>
            <person name="Hasegawa Y."/>
            <person name="Iwaki H."/>
        </authorList>
    </citation>
    <scope>NUCLEOTIDE SEQUENCE [LARGE SCALE GENOMIC DNA]</scope>
    <source>
        <strain evidence="1 2">KU-64</strain>
    </source>
</reference>
<name>A0ABN6K0T7_9BURK</name>
<evidence type="ECO:0000313" key="2">
    <source>
        <dbReference type="Proteomes" id="UP001319874"/>
    </source>
</evidence>
<dbReference type="Proteomes" id="UP001319874">
    <property type="component" value="Plasmid pPT365"/>
</dbReference>
<dbReference type="RefSeq" id="WP_229517950.1">
    <property type="nucleotide sequence ID" value="NZ_AP024959.1"/>
</dbReference>
<dbReference type="EMBL" id="AP024959">
    <property type="protein sequence ID" value="BCZ85572.1"/>
    <property type="molecule type" value="Genomic_DNA"/>
</dbReference>
<evidence type="ECO:0000313" key="1">
    <source>
        <dbReference type="EMBL" id="BCZ85572.1"/>
    </source>
</evidence>
<keyword evidence="1" id="KW-0614">Plasmid</keyword>
<sequence length="203" mass="22673">MSTPTEMPKKCAARLRDGSPCKYPALPSEKLCGNHKRVKRSKLKKTILKRLDQAKAVGRVVSGTSAVYHVVHYVFQHWPSVEHALNQVFVHSPTGDRFTVGHHLFPTVEKTLAGIDASFEHNEDVFVGLSRDLANRTKLLTVESDNGRVYAGRYEASEELQSIVRIGELAPIVRSAEFQQAIDDLLTAVQWAEDELIEKRIAG</sequence>
<proteinExistence type="predicted"/>
<evidence type="ECO:0008006" key="3">
    <source>
        <dbReference type="Google" id="ProtNLM"/>
    </source>
</evidence>
<protein>
    <recommendedName>
        <fullName evidence="3">HNH endonuclease</fullName>
    </recommendedName>
</protein>
<accession>A0ABN6K0T7</accession>
<gene>
    <name evidence="1" type="ORF">PTKU64_92470</name>
</gene>
<organism evidence="1 2">
    <name type="scientific">Paraburkholderia terrae</name>
    <dbReference type="NCBI Taxonomy" id="311230"/>
    <lineage>
        <taxon>Bacteria</taxon>
        <taxon>Pseudomonadati</taxon>
        <taxon>Pseudomonadota</taxon>
        <taxon>Betaproteobacteria</taxon>
        <taxon>Burkholderiales</taxon>
        <taxon>Burkholderiaceae</taxon>
        <taxon>Paraburkholderia</taxon>
    </lineage>
</organism>
<keyword evidence="2" id="KW-1185">Reference proteome</keyword>
<geneLocation type="plasmid" evidence="1 2">
    <name>pPT365</name>
</geneLocation>